<keyword evidence="2" id="KW-0285">Flavoprotein</keyword>
<dbReference type="SUPFAM" id="SSF52343">
    <property type="entry name" value="Ferredoxin reductase-like, C-terminal NADP-linked domain"/>
    <property type="match status" value="1"/>
</dbReference>
<dbReference type="InterPro" id="IPR039261">
    <property type="entry name" value="FNR_nucleotide-bd"/>
</dbReference>
<evidence type="ECO:0000313" key="5">
    <source>
        <dbReference type="EMBL" id="OAD06387.1"/>
    </source>
</evidence>
<feature type="domain" description="Oxidoreductase FAD/NAD(P)-binding" evidence="4">
    <location>
        <begin position="15"/>
        <end position="115"/>
    </location>
</feature>
<evidence type="ECO:0000313" key="6">
    <source>
        <dbReference type="Proteomes" id="UP000077051"/>
    </source>
</evidence>
<evidence type="ECO:0000256" key="2">
    <source>
        <dbReference type="ARBA" id="ARBA00022630"/>
    </source>
</evidence>
<dbReference type="Proteomes" id="UP000077051">
    <property type="component" value="Unassembled WGS sequence"/>
</dbReference>
<evidence type="ECO:0000256" key="1">
    <source>
        <dbReference type="ARBA" id="ARBA00001974"/>
    </source>
</evidence>
<accession>A0A162ZG98</accession>
<dbReference type="GO" id="GO:0004783">
    <property type="term" value="F:sulfite reductase (NADPH) activity"/>
    <property type="evidence" value="ECO:0007669"/>
    <property type="project" value="TreeGrafter"/>
</dbReference>
<comment type="cofactor">
    <cofactor evidence="1">
        <name>FAD</name>
        <dbReference type="ChEBI" id="CHEBI:57692"/>
    </cofactor>
</comment>
<keyword evidence="6" id="KW-1185">Reference proteome</keyword>
<dbReference type="InterPro" id="IPR001433">
    <property type="entry name" value="OxRdtase_FAD/NAD-bd"/>
</dbReference>
<keyword evidence="3" id="KW-0274">FAD</keyword>
<dbReference type="PRINTS" id="PR00371">
    <property type="entry name" value="FPNCR"/>
</dbReference>
<dbReference type="GO" id="GO:0005829">
    <property type="term" value="C:cytosol"/>
    <property type="evidence" value="ECO:0007669"/>
    <property type="project" value="TreeGrafter"/>
</dbReference>
<proteinExistence type="predicted"/>
<dbReference type="OrthoDB" id="1856718at2759"/>
<dbReference type="InterPro" id="IPR001709">
    <property type="entry name" value="Flavoprot_Pyr_Nucl_cyt_Rdtase"/>
</dbReference>
<dbReference type="Gene3D" id="3.40.50.80">
    <property type="entry name" value="Nucleotide-binding domain of ferredoxin-NADP reductase (FNR) module"/>
    <property type="match status" value="1"/>
</dbReference>
<dbReference type="GO" id="GO:0010181">
    <property type="term" value="F:FMN binding"/>
    <property type="evidence" value="ECO:0007669"/>
    <property type="project" value="TreeGrafter"/>
</dbReference>
<dbReference type="PANTHER" id="PTHR19384:SF109">
    <property type="entry name" value="SULFITE REDUCTASE [NADPH] FLAVOPROTEIN COMPONENT"/>
    <property type="match status" value="1"/>
</dbReference>
<dbReference type="STRING" id="747725.A0A162ZG98"/>
<reference evidence="5 6" key="1">
    <citation type="submission" date="2015-06" db="EMBL/GenBank/DDBJ databases">
        <title>Expansion of signal transduction pathways in fungi by whole-genome duplication.</title>
        <authorList>
            <consortium name="DOE Joint Genome Institute"/>
            <person name="Corrochano L.M."/>
            <person name="Kuo A."/>
            <person name="Marcet-Houben M."/>
            <person name="Polaino S."/>
            <person name="Salamov A."/>
            <person name="Villalobos J.M."/>
            <person name="Alvarez M.I."/>
            <person name="Avalos J."/>
            <person name="Benito E.P."/>
            <person name="Benoit I."/>
            <person name="Burger G."/>
            <person name="Camino L.P."/>
            <person name="Canovas D."/>
            <person name="Cerda-Olmedo E."/>
            <person name="Cheng J.-F."/>
            <person name="Dominguez A."/>
            <person name="Elias M."/>
            <person name="Eslava A.P."/>
            <person name="Glaser F."/>
            <person name="Grimwood J."/>
            <person name="Gutierrez G."/>
            <person name="Heitman J."/>
            <person name="Henrissat B."/>
            <person name="Iturriaga E.A."/>
            <person name="Lang B.F."/>
            <person name="Lavin J.L."/>
            <person name="Lee S."/>
            <person name="Li W."/>
            <person name="Lindquist E."/>
            <person name="Lopez-Garcia S."/>
            <person name="Luque E.M."/>
            <person name="Marcos A.T."/>
            <person name="Martin J."/>
            <person name="Mccluskey K."/>
            <person name="Medina H.R."/>
            <person name="Miralles-Duran A."/>
            <person name="Miyazaki A."/>
            <person name="Munoz-Torres E."/>
            <person name="Oguiza J.A."/>
            <person name="Ohm R."/>
            <person name="Olmedo M."/>
            <person name="Orejas M."/>
            <person name="Ortiz-Castellanos L."/>
            <person name="Pisabarro A.G."/>
            <person name="Rodriguez-Romero J."/>
            <person name="Ruiz-Herrera J."/>
            <person name="Ruiz-Vazquez R."/>
            <person name="Sanz C."/>
            <person name="Schackwitz W."/>
            <person name="Schmutz J."/>
            <person name="Shahriari M."/>
            <person name="Shelest E."/>
            <person name="Silva-Franco F."/>
            <person name="Soanes D."/>
            <person name="Syed K."/>
            <person name="Tagua V.G."/>
            <person name="Talbot N.J."/>
            <person name="Thon M."/>
            <person name="De Vries R.P."/>
            <person name="Wiebenga A."/>
            <person name="Yadav J.S."/>
            <person name="Braun E.L."/>
            <person name="Baker S."/>
            <person name="Garre V."/>
            <person name="Horwitz B."/>
            <person name="Torres-Martinez S."/>
            <person name="Idnurm A."/>
            <person name="Herrera-Estrella A."/>
            <person name="Gabaldon T."/>
            <person name="Grigoriev I.V."/>
        </authorList>
    </citation>
    <scope>NUCLEOTIDE SEQUENCE [LARGE SCALE GENOMIC DNA]</scope>
    <source>
        <strain evidence="5 6">CBS 277.49</strain>
    </source>
</reference>
<organism evidence="5 6">
    <name type="scientific">Mucor lusitanicus CBS 277.49</name>
    <dbReference type="NCBI Taxonomy" id="747725"/>
    <lineage>
        <taxon>Eukaryota</taxon>
        <taxon>Fungi</taxon>
        <taxon>Fungi incertae sedis</taxon>
        <taxon>Mucoromycota</taxon>
        <taxon>Mucoromycotina</taxon>
        <taxon>Mucoromycetes</taxon>
        <taxon>Mucorales</taxon>
        <taxon>Mucorineae</taxon>
        <taxon>Mucoraceae</taxon>
        <taxon>Mucor</taxon>
    </lineage>
</organism>
<dbReference type="GO" id="GO:0050660">
    <property type="term" value="F:flavin adenine dinucleotide binding"/>
    <property type="evidence" value="ECO:0007669"/>
    <property type="project" value="TreeGrafter"/>
</dbReference>
<protein>
    <recommendedName>
        <fullName evidence="4">Oxidoreductase FAD/NAD(P)-binding domain-containing protein</fullName>
    </recommendedName>
</protein>
<dbReference type="PANTHER" id="PTHR19384">
    <property type="entry name" value="NITRIC OXIDE SYNTHASE-RELATED"/>
    <property type="match status" value="1"/>
</dbReference>
<dbReference type="EMBL" id="AMYB01000002">
    <property type="protein sequence ID" value="OAD06387.1"/>
    <property type="molecule type" value="Genomic_DNA"/>
</dbReference>
<gene>
    <name evidence="5" type="ORF">MUCCIDRAFT_155309</name>
</gene>
<dbReference type="AlphaFoldDB" id="A0A162ZG98"/>
<evidence type="ECO:0000259" key="4">
    <source>
        <dbReference type="Pfam" id="PF00175"/>
    </source>
</evidence>
<dbReference type="VEuPathDB" id="FungiDB:MUCCIDRAFT_155309"/>
<sequence length="159" mass="17996">MKLPPLDSQPVIMAGLGTGMAPFRAFIQERYLAKAAGKKVGPVVLYFGSRHRSMEYLYGEELEAYHADGVLSHMGLAFSRDQKEKIYIQHKMMEDAEMLNEYLMNQKGHFYLCGPTWPVPDVKDAVVHGLTKYSGVTAAEASALIEEWKEKESYILEVY</sequence>
<comment type="caution">
    <text evidence="5">The sequence shown here is derived from an EMBL/GenBank/DDBJ whole genome shotgun (WGS) entry which is preliminary data.</text>
</comment>
<evidence type="ECO:0000256" key="3">
    <source>
        <dbReference type="ARBA" id="ARBA00022827"/>
    </source>
</evidence>
<dbReference type="Pfam" id="PF00175">
    <property type="entry name" value="NAD_binding_1"/>
    <property type="match status" value="1"/>
</dbReference>
<name>A0A162ZG98_MUCCL</name>